<name>A0A118K0L9_CYNCS</name>
<dbReference type="EMBL" id="LEKV01002962">
    <property type="protein sequence ID" value="KVI01622.1"/>
    <property type="molecule type" value="Genomic_DNA"/>
</dbReference>
<dbReference type="PANTHER" id="PTHR35123:SF2">
    <property type="entry name" value="UBIQUITIN CARBOXYL-TERMINAL HYDROLASE-LIKE PROTEIN"/>
    <property type="match status" value="1"/>
</dbReference>
<evidence type="ECO:0000313" key="2">
    <source>
        <dbReference type="EMBL" id="KVI01622.1"/>
    </source>
</evidence>
<comment type="caution">
    <text evidence="2">The sequence shown here is derived from an EMBL/GenBank/DDBJ whole genome shotgun (WGS) entry which is preliminary data.</text>
</comment>
<sequence>MSDEPVNQQTHGDVAGGGGGGGRTTQKKRSGYGRKAKRVVLSRIKTTKKDKGNRPSISRSSSRCCLFVKRIPTLDSCTESPTSDPNSSEFTFDSLRGLIEKSDFLLNECNTHLDIAKGARSTIGSVKGSGTH</sequence>
<accession>A0A118K0L9</accession>
<reference evidence="2 3" key="1">
    <citation type="journal article" date="2016" name="Sci. Rep.">
        <title>The genome sequence of the outbreeding globe artichoke constructed de novo incorporating a phase-aware low-pass sequencing strategy of F1 progeny.</title>
        <authorList>
            <person name="Scaglione D."/>
            <person name="Reyes-Chin-Wo S."/>
            <person name="Acquadro A."/>
            <person name="Froenicke L."/>
            <person name="Portis E."/>
            <person name="Beitel C."/>
            <person name="Tirone M."/>
            <person name="Mauro R."/>
            <person name="Lo Monaco A."/>
            <person name="Mauromicale G."/>
            <person name="Faccioli P."/>
            <person name="Cattivelli L."/>
            <person name="Rieseberg L."/>
            <person name="Michelmore R."/>
            <person name="Lanteri S."/>
        </authorList>
    </citation>
    <scope>NUCLEOTIDE SEQUENCE [LARGE SCALE GENOMIC DNA]</scope>
    <source>
        <strain evidence="2">2C</strain>
    </source>
</reference>
<evidence type="ECO:0000256" key="1">
    <source>
        <dbReference type="SAM" id="MobiDB-lite"/>
    </source>
</evidence>
<keyword evidence="3" id="KW-1185">Reference proteome</keyword>
<proteinExistence type="predicted"/>
<dbReference type="Gramene" id="KVI01622">
    <property type="protein sequence ID" value="KVI01622"/>
    <property type="gene ID" value="Ccrd_020103"/>
</dbReference>
<evidence type="ECO:0000313" key="3">
    <source>
        <dbReference type="Proteomes" id="UP000243975"/>
    </source>
</evidence>
<dbReference type="PANTHER" id="PTHR35123">
    <property type="entry name" value="OS07G0633900 PROTEIN-RELATED"/>
    <property type="match status" value="1"/>
</dbReference>
<dbReference type="Proteomes" id="UP000243975">
    <property type="component" value="Unassembled WGS sequence"/>
</dbReference>
<feature type="region of interest" description="Disordered" evidence="1">
    <location>
        <begin position="1"/>
        <end position="38"/>
    </location>
</feature>
<organism evidence="2 3">
    <name type="scientific">Cynara cardunculus var. scolymus</name>
    <name type="common">Globe artichoke</name>
    <name type="synonym">Cynara scolymus</name>
    <dbReference type="NCBI Taxonomy" id="59895"/>
    <lineage>
        <taxon>Eukaryota</taxon>
        <taxon>Viridiplantae</taxon>
        <taxon>Streptophyta</taxon>
        <taxon>Embryophyta</taxon>
        <taxon>Tracheophyta</taxon>
        <taxon>Spermatophyta</taxon>
        <taxon>Magnoliopsida</taxon>
        <taxon>eudicotyledons</taxon>
        <taxon>Gunneridae</taxon>
        <taxon>Pentapetalae</taxon>
        <taxon>asterids</taxon>
        <taxon>campanulids</taxon>
        <taxon>Asterales</taxon>
        <taxon>Asteraceae</taxon>
        <taxon>Carduoideae</taxon>
        <taxon>Cardueae</taxon>
        <taxon>Carduinae</taxon>
        <taxon>Cynara</taxon>
    </lineage>
</organism>
<feature type="compositionally biased region" description="Gly residues" evidence="1">
    <location>
        <begin position="14"/>
        <end position="23"/>
    </location>
</feature>
<protein>
    <submittedName>
        <fullName evidence="2">Uncharacterized protein</fullName>
    </submittedName>
</protein>
<dbReference type="AlphaFoldDB" id="A0A118K0L9"/>
<gene>
    <name evidence="2" type="ORF">Ccrd_020103</name>
</gene>
<feature type="compositionally biased region" description="Polar residues" evidence="1">
    <location>
        <begin position="1"/>
        <end position="11"/>
    </location>
</feature>
<feature type="compositionally biased region" description="Basic residues" evidence="1">
    <location>
        <begin position="25"/>
        <end position="38"/>
    </location>
</feature>